<dbReference type="Proteomes" id="UP000014760">
    <property type="component" value="Unassembled WGS sequence"/>
</dbReference>
<dbReference type="EMBL" id="AMQN01016147">
    <property type="status" value="NOT_ANNOTATED_CDS"/>
    <property type="molecule type" value="Genomic_DNA"/>
</dbReference>
<reference evidence="1 3" key="2">
    <citation type="journal article" date="2013" name="Nature">
        <title>Insights into bilaterian evolution from three spiralian genomes.</title>
        <authorList>
            <person name="Simakov O."/>
            <person name="Marletaz F."/>
            <person name="Cho S.J."/>
            <person name="Edsinger-Gonzales E."/>
            <person name="Havlak P."/>
            <person name="Hellsten U."/>
            <person name="Kuo D.H."/>
            <person name="Larsson T."/>
            <person name="Lv J."/>
            <person name="Arendt D."/>
            <person name="Savage R."/>
            <person name="Osoegawa K."/>
            <person name="de Jong P."/>
            <person name="Grimwood J."/>
            <person name="Chapman J.A."/>
            <person name="Shapiro H."/>
            <person name="Aerts A."/>
            <person name="Otillar R.P."/>
            <person name="Terry A.Y."/>
            <person name="Boore J.L."/>
            <person name="Grigoriev I.V."/>
            <person name="Lindberg D.R."/>
            <person name="Seaver E.C."/>
            <person name="Weisblat D.A."/>
            <person name="Putnam N.H."/>
            <person name="Rokhsar D.S."/>
        </authorList>
    </citation>
    <scope>NUCLEOTIDE SEQUENCE</scope>
    <source>
        <strain evidence="1 3">I ESC-2004</strain>
    </source>
</reference>
<gene>
    <name evidence="1" type="ORF">CAPTEDRAFT_213167</name>
</gene>
<proteinExistence type="predicted"/>
<evidence type="ECO:0000313" key="3">
    <source>
        <dbReference type="Proteomes" id="UP000014760"/>
    </source>
</evidence>
<dbReference type="EnsemblMetazoa" id="CapteT213167">
    <property type="protein sequence ID" value="CapteP213167"/>
    <property type="gene ID" value="CapteG213167"/>
</dbReference>
<protein>
    <submittedName>
        <fullName evidence="1 2">Uncharacterized protein</fullName>
    </submittedName>
</protein>
<organism evidence="1">
    <name type="scientific">Capitella teleta</name>
    <name type="common">Polychaete worm</name>
    <dbReference type="NCBI Taxonomy" id="283909"/>
    <lineage>
        <taxon>Eukaryota</taxon>
        <taxon>Metazoa</taxon>
        <taxon>Spiralia</taxon>
        <taxon>Lophotrochozoa</taxon>
        <taxon>Annelida</taxon>
        <taxon>Polychaeta</taxon>
        <taxon>Sedentaria</taxon>
        <taxon>Scolecida</taxon>
        <taxon>Capitellidae</taxon>
        <taxon>Capitella</taxon>
    </lineage>
</organism>
<reference evidence="3" key="1">
    <citation type="submission" date="2012-12" db="EMBL/GenBank/DDBJ databases">
        <authorList>
            <person name="Hellsten U."/>
            <person name="Grimwood J."/>
            <person name="Chapman J.A."/>
            <person name="Shapiro H."/>
            <person name="Aerts A."/>
            <person name="Otillar R.P."/>
            <person name="Terry A.Y."/>
            <person name="Boore J.L."/>
            <person name="Simakov O."/>
            <person name="Marletaz F."/>
            <person name="Cho S.-J."/>
            <person name="Edsinger-Gonzales E."/>
            <person name="Havlak P."/>
            <person name="Kuo D.-H."/>
            <person name="Larsson T."/>
            <person name="Lv J."/>
            <person name="Arendt D."/>
            <person name="Savage R."/>
            <person name="Osoegawa K."/>
            <person name="de Jong P."/>
            <person name="Lindberg D.R."/>
            <person name="Seaver E.C."/>
            <person name="Weisblat D.A."/>
            <person name="Putnam N.H."/>
            <person name="Grigoriev I.V."/>
            <person name="Rokhsar D.S."/>
        </authorList>
    </citation>
    <scope>NUCLEOTIDE SEQUENCE</scope>
    <source>
        <strain evidence="3">I ESC-2004</strain>
    </source>
</reference>
<accession>R7T320</accession>
<dbReference type="EMBL" id="KB312583">
    <property type="protein sequence ID" value="ELT86982.1"/>
    <property type="molecule type" value="Genomic_DNA"/>
</dbReference>
<name>R7T320_CAPTE</name>
<dbReference type="AlphaFoldDB" id="R7T320"/>
<evidence type="ECO:0000313" key="2">
    <source>
        <dbReference type="EnsemblMetazoa" id="CapteP213167"/>
    </source>
</evidence>
<keyword evidence="3" id="KW-1185">Reference proteome</keyword>
<dbReference type="HOGENOM" id="CLU_628898_0_0_1"/>
<sequence length="436" mass="48828">MASPSTTPSSWADAIIIDEEMLAVADSIPFTQPPSCTWKTMLADAIIIITDEEMLAVADSNPFTQPPSCTWKTMLADAIIIITDEEMLAVADSNPFTQPPSCTWKTMLADAIIIITADTRSSGLHPFHAAALLHLEDDPPSCTWKTMLADAIIITDEEMLAVADSIPFTQPPSCTWKTMSDDIPLSMMLLGNPDAGLLPLEHLRMRQRWSMACFFWFNGLDPMLAVRWNALLGAFVSHNGQKRREESVQCFDRLDRYESDLTSRRSIFKTGVELQPSYSCGTPRCLFLETEENFKCTNDVDQENFDWRECVERCAHSLDTMYPGTPQMHQDTGGQVALLTHFVFARYKITIIIHNHNARGLIGSRTRDLDPHGRHWIVVSGLTNRAIRCRKGVEGSSKETIEGMKKWLQGNVDRGDGKKLRTLKKAEEAAKAAEEC</sequence>
<evidence type="ECO:0000313" key="1">
    <source>
        <dbReference type="EMBL" id="ELT86982.1"/>
    </source>
</evidence>
<reference evidence="2" key="3">
    <citation type="submission" date="2015-06" db="UniProtKB">
        <authorList>
            <consortium name="EnsemblMetazoa"/>
        </authorList>
    </citation>
    <scope>IDENTIFICATION</scope>
</reference>